<gene>
    <name evidence="1" type="ORF">D9R08_13575</name>
</gene>
<comment type="caution">
    <text evidence="1">The sequence shown here is derived from an EMBL/GenBank/DDBJ whole genome shotgun (WGS) entry which is preliminary data.</text>
</comment>
<reference evidence="1 2" key="1">
    <citation type="submission" date="2018-10" db="EMBL/GenBank/DDBJ databases">
        <authorList>
            <person name="Jung H.S."/>
            <person name="Jeon C.O."/>
        </authorList>
    </citation>
    <scope>NUCLEOTIDE SEQUENCE [LARGE SCALE GENOMIC DNA]</scope>
    <source>
        <strain evidence="1 2">MA-7-27</strain>
    </source>
</reference>
<dbReference type="EMBL" id="RCNT01000007">
    <property type="protein sequence ID" value="RMA41358.1"/>
    <property type="molecule type" value="Genomic_DNA"/>
</dbReference>
<dbReference type="AlphaFoldDB" id="A0A3L9Y291"/>
<evidence type="ECO:0000313" key="2">
    <source>
        <dbReference type="Proteomes" id="UP000281343"/>
    </source>
</evidence>
<name>A0A3L9Y291_9RHOB</name>
<keyword evidence="2" id="KW-1185">Reference proteome</keyword>
<sequence>MDSDLFLEVAFARRDFLERMGQDVIREYLYLGELRNCDGDLLKDWVTFRGKNRIILRGRKRVHKGKTVTGYRCCDTCGAIMYHGEAPHYLCPAPPAGVRILEGGAGTLVVTRDLFEKLSPKKSRDLDFYQLPVLEEPLDDLPVELKCPKPA</sequence>
<dbReference type="Proteomes" id="UP000281343">
    <property type="component" value="Unassembled WGS sequence"/>
</dbReference>
<evidence type="ECO:0000313" key="1">
    <source>
        <dbReference type="EMBL" id="RMA41358.1"/>
    </source>
</evidence>
<proteinExistence type="predicted"/>
<organism evidence="1 2">
    <name type="scientific">Rhodophyticola porphyridii</name>
    <dbReference type="NCBI Taxonomy" id="1852017"/>
    <lineage>
        <taxon>Bacteria</taxon>
        <taxon>Pseudomonadati</taxon>
        <taxon>Pseudomonadota</taxon>
        <taxon>Alphaproteobacteria</taxon>
        <taxon>Rhodobacterales</taxon>
        <taxon>Roseobacteraceae</taxon>
        <taxon>Rhodophyticola</taxon>
    </lineage>
</organism>
<accession>A0A3L9Y291</accession>
<protein>
    <submittedName>
        <fullName evidence="1">Uncharacterized protein</fullName>
    </submittedName>
</protein>